<evidence type="ECO:0000313" key="1">
    <source>
        <dbReference type="EMBL" id="CDW39594.1"/>
    </source>
</evidence>
<sequence length="25" mass="2843">MLQQLTRKGIKEEEKILSLPTDGSK</sequence>
<name>A0A0K2UMT2_LEPSM</name>
<organism evidence="1">
    <name type="scientific">Lepeophtheirus salmonis</name>
    <name type="common">Salmon louse</name>
    <name type="synonym">Caligus salmonis</name>
    <dbReference type="NCBI Taxonomy" id="72036"/>
    <lineage>
        <taxon>Eukaryota</taxon>
        <taxon>Metazoa</taxon>
        <taxon>Ecdysozoa</taxon>
        <taxon>Arthropoda</taxon>
        <taxon>Crustacea</taxon>
        <taxon>Multicrustacea</taxon>
        <taxon>Hexanauplia</taxon>
        <taxon>Copepoda</taxon>
        <taxon>Siphonostomatoida</taxon>
        <taxon>Caligidae</taxon>
        <taxon>Lepeophtheirus</taxon>
    </lineage>
</organism>
<accession>A0A0K2UMT2</accession>
<reference evidence="1" key="1">
    <citation type="submission" date="2014-05" db="EMBL/GenBank/DDBJ databases">
        <authorList>
            <person name="Chronopoulou M."/>
        </authorList>
    </citation>
    <scope>NUCLEOTIDE SEQUENCE</scope>
    <source>
        <tissue evidence="1">Whole organism</tissue>
    </source>
</reference>
<protein>
    <submittedName>
        <fullName evidence="1">Uncharacterized protein</fullName>
    </submittedName>
</protein>
<proteinExistence type="predicted"/>
<dbReference type="AlphaFoldDB" id="A0A0K2UMT2"/>
<dbReference type="EMBL" id="HACA01022233">
    <property type="protein sequence ID" value="CDW39594.1"/>
    <property type="molecule type" value="Transcribed_RNA"/>
</dbReference>